<dbReference type="GO" id="GO:0003743">
    <property type="term" value="F:translation initiation factor activity"/>
    <property type="evidence" value="ECO:0007669"/>
    <property type="project" value="UniProtKB-KW"/>
</dbReference>
<dbReference type="Proteomes" id="UP000027219">
    <property type="component" value="Unassembled WGS sequence"/>
</dbReference>
<sequence length="370" mass="42048">MPSKKPHKYHDEIRPVQVDHLAFSFSYSSLRSLDNSNDQDFINLQFPEFKKVSVNGRFNSPEAIEKSMELHRNKCSKILAHRFEEFMAKVFNFRLSPMRGRGLHGYNDSMVILDSTGEVECGLVGIGGNNDTVFVQINGTGCSKLFEFISHQKLHWWLSILGITRLARLDLCVDDYTGIFDCKYAEKCFYEGAFRTASRGRGPTMVPHKRVSQSGELSEEAVLVGSRTSTVYWRIYNKKFEQKITDPEVIWYRNEVELKKCDLSLLASPASAFAGICDFAASIDPAEPMKLELNKKKEGLEFFARIAWIRRQCGKGLAEIVAMTEGDLGEAFGMLIPTHHRRANFETSLGVPDEYTKKKIEILESTICLQ</sequence>
<keyword evidence="2" id="KW-0396">Initiation factor</keyword>
<gene>
    <name evidence="2" type="ORF">VFDL14_04980</name>
</gene>
<comment type="caution">
    <text evidence="2">The sequence shown here is derived from an EMBL/GenBank/DDBJ whole genome shotgun (WGS) entry which is preliminary data.</text>
</comment>
<dbReference type="OrthoDB" id="341658at2"/>
<organism evidence="2 3">
    <name type="scientific">Vibrio fortis</name>
    <dbReference type="NCBI Taxonomy" id="212667"/>
    <lineage>
        <taxon>Bacteria</taxon>
        <taxon>Pseudomonadati</taxon>
        <taxon>Pseudomonadota</taxon>
        <taxon>Gammaproteobacteria</taxon>
        <taxon>Vibrionales</taxon>
        <taxon>Vibrionaceae</taxon>
        <taxon>Vibrio</taxon>
    </lineage>
</organism>
<keyword evidence="3" id="KW-1185">Reference proteome</keyword>
<evidence type="ECO:0000313" key="2">
    <source>
        <dbReference type="EMBL" id="KDN30090.1"/>
    </source>
</evidence>
<evidence type="ECO:0000313" key="3">
    <source>
        <dbReference type="Proteomes" id="UP000027219"/>
    </source>
</evidence>
<proteinExistence type="predicted"/>
<dbReference type="EMBL" id="JFFR01000002">
    <property type="protein sequence ID" value="KDN30090.1"/>
    <property type="molecule type" value="Genomic_DNA"/>
</dbReference>
<evidence type="ECO:0000259" key="1">
    <source>
        <dbReference type="Pfam" id="PF02486"/>
    </source>
</evidence>
<protein>
    <submittedName>
        <fullName evidence="2">Replication initiation factor family protein</fullName>
    </submittedName>
</protein>
<dbReference type="AlphaFoldDB" id="A0A066USN0"/>
<dbReference type="Pfam" id="PF02486">
    <property type="entry name" value="Rep_trans"/>
    <property type="match status" value="1"/>
</dbReference>
<keyword evidence="2" id="KW-0648">Protein biosynthesis</keyword>
<name>A0A066USN0_9VIBR</name>
<dbReference type="RefSeq" id="WP_032549082.1">
    <property type="nucleotide sequence ID" value="NZ_JFFR01000002.1"/>
</dbReference>
<accession>A0A066USN0</accession>
<feature type="domain" description="Replication initiation protein-like C-terminal" evidence="1">
    <location>
        <begin position="165"/>
        <end position="267"/>
    </location>
</feature>
<dbReference type="STRING" id="212667.VFDL14_04980"/>
<reference evidence="2 3" key="1">
    <citation type="submission" date="2014-02" db="EMBL/GenBank/DDBJ databases">
        <title>Vibrio fortis Dalian14 Genome Sequencing.</title>
        <authorList>
            <person name="Wang Y."/>
            <person name="Song L."/>
            <person name="Liu G."/>
            <person name="Ding J."/>
        </authorList>
    </citation>
    <scope>NUCLEOTIDE SEQUENCE [LARGE SCALE GENOMIC DNA]</scope>
    <source>
        <strain evidence="2 3">Dalian14</strain>
    </source>
</reference>
<dbReference type="InterPro" id="IPR003491">
    <property type="entry name" value="REP-like_C"/>
</dbReference>